<organism evidence="7 8">
    <name type="scientific">Aspergillus ellipticus CBS 707.79</name>
    <dbReference type="NCBI Taxonomy" id="1448320"/>
    <lineage>
        <taxon>Eukaryota</taxon>
        <taxon>Fungi</taxon>
        <taxon>Dikarya</taxon>
        <taxon>Ascomycota</taxon>
        <taxon>Pezizomycotina</taxon>
        <taxon>Eurotiomycetes</taxon>
        <taxon>Eurotiomycetidae</taxon>
        <taxon>Eurotiales</taxon>
        <taxon>Aspergillaceae</taxon>
        <taxon>Aspergillus</taxon>
        <taxon>Aspergillus subgen. Circumdati</taxon>
    </lineage>
</organism>
<evidence type="ECO:0000256" key="3">
    <source>
        <dbReference type="ARBA" id="ARBA00023163"/>
    </source>
</evidence>
<sequence>MTLGATLLLHVHPKSVTAAFSTVFIEKCREVACDQCHAQKLRCAKEGHSQVCLRCQRLGKTCTRTRAGHVFTKSLAGRPSKTGRKRRCSTKENSESAVFSEGFRSGVDGSTQIPFSPTDRFDPPPDLSGLWGPDLAFDTLVPYPVDTVPLQDHRPASLSTSSALLNQTDATAAAEYPYLHPSWSWPGEPPLQIPSNLTDPEYSTPENAEEPLASILARAQSPTQNVSRDTGCGLSNLYLALIDTHQELKHDPWASIFQSPRYLRGLLQTSRPDRCITNDYPMVLIFEVGDRFLDVITGLVDPSSLGGGDEGSTPGPVTPQVLLAFPVPPSHQSNYHRPQHTQNSSNSSLRC</sequence>
<dbReference type="SUPFAM" id="SSF57701">
    <property type="entry name" value="Zn2/Cys6 DNA-binding domain"/>
    <property type="match status" value="1"/>
</dbReference>
<dbReference type="GO" id="GO:0003677">
    <property type="term" value="F:DNA binding"/>
    <property type="evidence" value="ECO:0007669"/>
    <property type="project" value="UniProtKB-KW"/>
</dbReference>
<reference evidence="7 8" key="1">
    <citation type="submission" date="2018-02" db="EMBL/GenBank/DDBJ databases">
        <title>The genomes of Aspergillus section Nigri reveals drivers in fungal speciation.</title>
        <authorList>
            <consortium name="DOE Joint Genome Institute"/>
            <person name="Vesth T.C."/>
            <person name="Nybo J."/>
            <person name="Theobald S."/>
            <person name="Brandl J."/>
            <person name="Frisvad J.C."/>
            <person name="Nielsen K.F."/>
            <person name="Lyhne E.K."/>
            <person name="Kogle M.E."/>
            <person name="Kuo A."/>
            <person name="Riley R."/>
            <person name="Clum A."/>
            <person name="Nolan M."/>
            <person name="Lipzen A."/>
            <person name="Salamov A."/>
            <person name="Henrissat B."/>
            <person name="Wiebenga A."/>
            <person name="De vries R.P."/>
            <person name="Grigoriev I.V."/>
            <person name="Mortensen U.H."/>
            <person name="Andersen M.R."/>
            <person name="Baker S.E."/>
        </authorList>
    </citation>
    <scope>NUCLEOTIDE SEQUENCE [LARGE SCALE GENOMIC DNA]</scope>
    <source>
        <strain evidence="7 8">CBS 707.79</strain>
    </source>
</reference>
<dbReference type="OrthoDB" id="4222821at2759"/>
<evidence type="ECO:0000256" key="5">
    <source>
        <dbReference type="SAM" id="MobiDB-lite"/>
    </source>
</evidence>
<dbReference type="InterPro" id="IPR050797">
    <property type="entry name" value="Carb_Metab_Trans_Reg"/>
</dbReference>
<evidence type="ECO:0000256" key="1">
    <source>
        <dbReference type="ARBA" id="ARBA00023015"/>
    </source>
</evidence>
<keyword evidence="3" id="KW-0804">Transcription</keyword>
<dbReference type="InterPro" id="IPR001138">
    <property type="entry name" value="Zn2Cys6_DnaBD"/>
</dbReference>
<feature type="domain" description="Zn(2)-C6 fungal-type" evidence="6">
    <location>
        <begin position="32"/>
        <end position="64"/>
    </location>
</feature>
<accession>A0A319DYV2</accession>
<dbReference type="PROSITE" id="PS00463">
    <property type="entry name" value="ZN2_CY6_FUNGAL_1"/>
    <property type="match status" value="1"/>
</dbReference>
<name>A0A319DYV2_9EURO</name>
<protein>
    <recommendedName>
        <fullName evidence="6">Zn(2)-C6 fungal-type domain-containing protein</fullName>
    </recommendedName>
</protein>
<keyword evidence="8" id="KW-1185">Reference proteome</keyword>
<keyword evidence="4" id="KW-0539">Nucleus</keyword>
<evidence type="ECO:0000313" key="8">
    <source>
        <dbReference type="Proteomes" id="UP000247810"/>
    </source>
</evidence>
<dbReference type="Proteomes" id="UP000247810">
    <property type="component" value="Unassembled WGS sequence"/>
</dbReference>
<evidence type="ECO:0000313" key="7">
    <source>
        <dbReference type="EMBL" id="PYH93398.1"/>
    </source>
</evidence>
<evidence type="ECO:0000256" key="2">
    <source>
        <dbReference type="ARBA" id="ARBA00023125"/>
    </source>
</evidence>
<dbReference type="CDD" id="cd00067">
    <property type="entry name" value="GAL4"/>
    <property type="match status" value="1"/>
</dbReference>
<gene>
    <name evidence="7" type="ORF">BO71DRAFT_484668</name>
</gene>
<feature type="region of interest" description="Disordered" evidence="5">
    <location>
        <begin position="328"/>
        <end position="351"/>
    </location>
</feature>
<dbReference type="GO" id="GO:0000981">
    <property type="term" value="F:DNA-binding transcription factor activity, RNA polymerase II-specific"/>
    <property type="evidence" value="ECO:0007669"/>
    <property type="project" value="InterPro"/>
</dbReference>
<dbReference type="VEuPathDB" id="FungiDB:BO71DRAFT_484668"/>
<evidence type="ECO:0000259" key="6">
    <source>
        <dbReference type="PROSITE" id="PS50048"/>
    </source>
</evidence>
<evidence type="ECO:0000256" key="4">
    <source>
        <dbReference type="ARBA" id="ARBA00023242"/>
    </source>
</evidence>
<proteinExistence type="predicted"/>
<dbReference type="GO" id="GO:0008270">
    <property type="term" value="F:zinc ion binding"/>
    <property type="evidence" value="ECO:0007669"/>
    <property type="project" value="InterPro"/>
</dbReference>
<dbReference type="InterPro" id="IPR036864">
    <property type="entry name" value="Zn2-C6_fun-type_DNA-bd_sf"/>
</dbReference>
<dbReference type="AlphaFoldDB" id="A0A319DYV2"/>
<keyword evidence="1" id="KW-0805">Transcription regulation</keyword>
<dbReference type="STRING" id="1448320.A0A319DYV2"/>
<dbReference type="Pfam" id="PF00172">
    <property type="entry name" value="Zn_clus"/>
    <property type="match status" value="1"/>
</dbReference>
<dbReference type="GO" id="GO:0009893">
    <property type="term" value="P:positive regulation of metabolic process"/>
    <property type="evidence" value="ECO:0007669"/>
    <property type="project" value="UniProtKB-ARBA"/>
</dbReference>
<keyword evidence="2" id="KW-0238">DNA-binding</keyword>
<feature type="compositionally biased region" description="Polar residues" evidence="5">
    <location>
        <begin position="330"/>
        <end position="351"/>
    </location>
</feature>
<dbReference type="PROSITE" id="PS50048">
    <property type="entry name" value="ZN2_CY6_FUNGAL_2"/>
    <property type="match status" value="1"/>
</dbReference>
<dbReference type="PANTHER" id="PTHR31668">
    <property type="entry name" value="GLUCOSE TRANSPORT TRANSCRIPTION REGULATOR RGT1-RELATED-RELATED"/>
    <property type="match status" value="1"/>
</dbReference>
<dbReference type="EMBL" id="KZ825894">
    <property type="protein sequence ID" value="PYH93398.1"/>
    <property type="molecule type" value="Genomic_DNA"/>
</dbReference>